<feature type="domain" description="AD" evidence="2">
    <location>
        <begin position="235"/>
        <end position="333"/>
    </location>
</feature>
<gene>
    <name evidence="3" type="primary">LSM12</name>
    <name evidence="3" type="ORF">HK105_204135</name>
</gene>
<evidence type="ECO:0000313" key="3">
    <source>
        <dbReference type="EMBL" id="KAL2916379.1"/>
    </source>
</evidence>
<feature type="region of interest" description="Disordered" evidence="1">
    <location>
        <begin position="1"/>
        <end position="68"/>
    </location>
</feature>
<evidence type="ECO:0000259" key="2">
    <source>
        <dbReference type="PROSITE" id="PS52001"/>
    </source>
</evidence>
<dbReference type="Proteomes" id="UP001527925">
    <property type="component" value="Unassembled WGS sequence"/>
</dbReference>
<dbReference type="SMART" id="SM00995">
    <property type="entry name" value="AD"/>
    <property type="match status" value="1"/>
</dbReference>
<dbReference type="InterPro" id="IPR039683">
    <property type="entry name" value="Lsm12-like"/>
</dbReference>
<dbReference type="PANTHER" id="PTHR13542">
    <property type="entry name" value="LSM12 HOMOLOG"/>
    <property type="match status" value="1"/>
</dbReference>
<dbReference type="InterPro" id="IPR019181">
    <property type="entry name" value="LSM12_ABD"/>
</dbReference>
<feature type="compositionally biased region" description="Gly residues" evidence="1">
    <location>
        <begin position="40"/>
        <end position="51"/>
    </location>
</feature>
<organism evidence="3 4">
    <name type="scientific">Polyrhizophydium stewartii</name>
    <dbReference type="NCBI Taxonomy" id="2732419"/>
    <lineage>
        <taxon>Eukaryota</taxon>
        <taxon>Fungi</taxon>
        <taxon>Fungi incertae sedis</taxon>
        <taxon>Chytridiomycota</taxon>
        <taxon>Chytridiomycota incertae sedis</taxon>
        <taxon>Chytridiomycetes</taxon>
        <taxon>Rhizophydiales</taxon>
        <taxon>Rhizophydiales incertae sedis</taxon>
        <taxon>Polyrhizophydium</taxon>
    </lineage>
</organism>
<evidence type="ECO:0000256" key="1">
    <source>
        <dbReference type="SAM" id="MobiDB-lite"/>
    </source>
</evidence>
<feature type="compositionally biased region" description="Low complexity" evidence="1">
    <location>
        <begin position="52"/>
        <end position="68"/>
    </location>
</feature>
<dbReference type="InterPro" id="IPR047574">
    <property type="entry name" value="AD"/>
</dbReference>
<name>A0ABR4NA81_9FUNG</name>
<dbReference type="PROSITE" id="PS52001">
    <property type="entry name" value="AD"/>
    <property type="match status" value="1"/>
</dbReference>
<dbReference type="EMBL" id="JADGIZ020000017">
    <property type="protein sequence ID" value="KAL2916379.1"/>
    <property type="molecule type" value="Genomic_DNA"/>
</dbReference>
<protein>
    <submittedName>
        <fullName evidence="3">Protein with role in RNA processing</fullName>
    </submittedName>
</protein>
<sequence>MSAREHGANSHFRGGGGGGGGGGHRGGTRGGSHAQSLAAHGGGQLPGGGASNGASSAAAAPPSAAAAGTGAPHAAAAAAPEGATSAGAAADAGAPLVDPAAAAAGAWVEVETVVGTRLRGRIFALDTEAGVIALQGVANSATGEPGQQVPGAPSAAISAAAGVAAAAQATAAAAGAGASASAASSAAGKHAAAQVDLHIIRLAAVRSITAAPQDAALNGSELVAPSPLPPLIPIVAMSDEQLRLKEQLAVRAERERNSRIGVGVPPEAQDVFDALAKTLPVAWKGQAIAVMDDVLIDPPYTPASCSLIPKKNASDSTLSRVRKVLEGERRRLGLE</sequence>
<evidence type="ECO:0000313" key="4">
    <source>
        <dbReference type="Proteomes" id="UP001527925"/>
    </source>
</evidence>
<feature type="compositionally biased region" description="Gly residues" evidence="1">
    <location>
        <begin position="13"/>
        <end position="30"/>
    </location>
</feature>
<reference evidence="3 4" key="1">
    <citation type="submission" date="2023-09" db="EMBL/GenBank/DDBJ databases">
        <title>Pangenome analysis of Batrachochytrium dendrobatidis and related Chytrids.</title>
        <authorList>
            <person name="Yacoub M.N."/>
            <person name="Stajich J.E."/>
            <person name="James T.Y."/>
        </authorList>
    </citation>
    <scope>NUCLEOTIDE SEQUENCE [LARGE SCALE GENOMIC DNA]</scope>
    <source>
        <strain evidence="3 4">JEL0888</strain>
    </source>
</reference>
<comment type="caution">
    <text evidence="3">The sequence shown here is derived from an EMBL/GenBank/DDBJ whole genome shotgun (WGS) entry which is preliminary data.</text>
</comment>
<proteinExistence type="predicted"/>
<accession>A0ABR4NA81</accession>
<keyword evidence="4" id="KW-1185">Reference proteome</keyword>
<dbReference type="Pfam" id="PF09793">
    <property type="entry name" value="AD"/>
    <property type="match status" value="1"/>
</dbReference>